<gene>
    <name evidence="3" type="ORF">S01H4_14034</name>
</gene>
<sequence length="66" mass="6895">MLVIGLTGGIGMGKTSAAAHLRRLGIKVFDADAYVHRLYEGDAVDVVEAAFPGTTRDGHVDRAALA</sequence>
<keyword evidence="2" id="KW-0067">ATP-binding</keyword>
<dbReference type="InterPro" id="IPR001977">
    <property type="entry name" value="Depp_CoAkinase"/>
</dbReference>
<evidence type="ECO:0000256" key="1">
    <source>
        <dbReference type="ARBA" id="ARBA00022741"/>
    </source>
</evidence>
<dbReference type="Gene3D" id="3.40.50.300">
    <property type="entry name" value="P-loop containing nucleotide triphosphate hydrolases"/>
    <property type="match status" value="1"/>
</dbReference>
<dbReference type="SUPFAM" id="SSF52540">
    <property type="entry name" value="P-loop containing nucleoside triphosphate hydrolases"/>
    <property type="match status" value="1"/>
</dbReference>
<evidence type="ECO:0000313" key="3">
    <source>
        <dbReference type="EMBL" id="GAG58784.1"/>
    </source>
</evidence>
<accession>X0YR31</accession>
<keyword evidence="1" id="KW-0547">Nucleotide-binding</keyword>
<proteinExistence type="predicted"/>
<dbReference type="Pfam" id="PF01121">
    <property type="entry name" value="CoaE"/>
    <property type="match status" value="1"/>
</dbReference>
<dbReference type="InterPro" id="IPR027417">
    <property type="entry name" value="P-loop_NTPase"/>
</dbReference>
<protein>
    <recommendedName>
        <fullName evidence="4">Dephospho-CoA kinase</fullName>
    </recommendedName>
</protein>
<dbReference type="CDD" id="cd02022">
    <property type="entry name" value="DPCK"/>
    <property type="match status" value="1"/>
</dbReference>
<dbReference type="AlphaFoldDB" id="X0YR31"/>
<dbReference type="GO" id="GO:0015937">
    <property type="term" value="P:coenzyme A biosynthetic process"/>
    <property type="evidence" value="ECO:0007669"/>
    <property type="project" value="InterPro"/>
</dbReference>
<dbReference type="GO" id="GO:0004140">
    <property type="term" value="F:dephospho-CoA kinase activity"/>
    <property type="evidence" value="ECO:0007669"/>
    <property type="project" value="InterPro"/>
</dbReference>
<evidence type="ECO:0000256" key="2">
    <source>
        <dbReference type="ARBA" id="ARBA00022840"/>
    </source>
</evidence>
<name>X0YR31_9ZZZZ</name>
<dbReference type="EMBL" id="BART01006162">
    <property type="protein sequence ID" value="GAG58784.1"/>
    <property type="molecule type" value="Genomic_DNA"/>
</dbReference>
<dbReference type="PROSITE" id="PS51219">
    <property type="entry name" value="DPCK"/>
    <property type="match status" value="1"/>
</dbReference>
<feature type="non-terminal residue" evidence="3">
    <location>
        <position position="66"/>
    </location>
</feature>
<comment type="caution">
    <text evidence="3">The sequence shown here is derived from an EMBL/GenBank/DDBJ whole genome shotgun (WGS) entry which is preliminary data.</text>
</comment>
<evidence type="ECO:0008006" key="4">
    <source>
        <dbReference type="Google" id="ProtNLM"/>
    </source>
</evidence>
<reference evidence="3" key="1">
    <citation type="journal article" date="2014" name="Front. Microbiol.">
        <title>High frequency of phylogenetically diverse reductive dehalogenase-homologous genes in deep subseafloor sedimentary metagenomes.</title>
        <authorList>
            <person name="Kawai M."/>
            <person name="Futagami T."/>
            <person name="Toyoda A."/>
            <person name="Takaki Y."/>
            <person name="Nishi S."/>
            <person name="Hori S."/>
            <person name="Arai W."/>
            <person name="Tsubouchi T."/>
            <person name="Morono Y."/>
            <person name="Uchiyama I."/>
            <person name="Ito T."/>
            <person name="Fujiyama A."/>
            <person name="Inagaki F."/>
            <person name="Takami H."/>
        </authorList>
    </citation>
    <scope>NUCLEOTIDE SEQUENCE</scope>
    <source>
        <strain evidence="3">Expedition CK06-06</strain>
    </source>
</reference>
<organism evidence="3">
    <name type="scientific">marine sediment metagenome</name>
    <dbReference type="NCBI Taxonomy" id="412755"/>
    <lineage>
        <taxon>unclassified sequences</taxon>
        <taxon>metagenomes</taxon>
        <taxon>ecological metagenomes</taxon>
    </lineage>
</organism>
<dbReference type="GO" id="GO:0005524">
    <property type="term" value="F:ATP binding"/>
    <property type="evidence" value="ECO:0007669"/>
    <property type="project" value="UniProtKB-KW"/>
</dbReference>